<proteinExistence type="predicted"/>
<sequence length="237" mass="26136">MGEAVHAPVRGDASLYQRPLGHVIYAIGLTADFRQRPYDTVQAHVSLLAEVLQRTDFESLLYLSSTRVYGRASHGREDAPLPMLAQDPSDLYNLSKLMGESLCLHGGRSGVRVVRLSNVVGGDDEDSANFVPSLLREARAGRIVLQTALDSAKDYIHIDDVAELLPRIAAQGRERLYNVASGVQTLHKQWVQQLTMQTGCAVEVMPNAPTTHFAPIDTQRIRTEFGYRPRSALSVLT</sequence>
<evidence type="ECO:0000313" key="4">
    <source>
        <dbReference type="Proteomes" id="UP000292939"/>
    </source>
</evidence>
<dbReference type="OrthoDB" id="9769113at2"/>
<evidence type="ECO:0000256" key="1">
    <source>
        <dbReference type="ARBA" id="ARBA00023027"/>
    </source>
</evidence>
<dbReference type="KEGG" id="hgr:DW355_02080"/>
<dbReference type="Proteomes" id="UP000292939">
    <property type="component" value="Chromosome"/>
</dbReference>
<feature type="domain" description="NAD-dependent epimerase/dehydratase" evidence="2">
    <location>
        <begin position="33"/>
        <end position="180"/>
    </location>
</feature>
<protein>
    <submittedName>
        <fullName evidence="3">NAD-dependent epimerase/dehydratase family protein</fullName>
    </submittedName>
</protein>
<dbReference type="SUPFAM" id="SSF51735">
    <property type="entry name" value="NAD(P)-binding Rossmann-fold domains"/>
    <property type="match status" value="1"/>
</dbReference>
<dbReference type="InterPro" id="IPR001509">
    <property type="entry name" value="Epimerase_deHydtase"/>
</dbReference>
<dbReference type="PANTHER" id="PTHR43574">
    <property type="entry name" value="EPIMERASE-RELATED"/>
    <property type="match status" value="1"/>
</dbReference>
<dbReference type="Pfam" id="PF01370">
    <property type="entry name" value="Epimerase"/>
    <property type="match status" value="1"/>
</dbReference>
<organism evidence="3 4">
    <name type="scientific">Hylemonella gracilis</name>
    <dbReference type="NCBI Taxonomy" id="80880"/>
    <lineage>
        <taxon>Bacteria</taxon>
        <taxon>Pseudomonadati</taxon>
        <taxon>Pseudomonadota</taxon>
        <taxon>Betaproteobacteria</taxon>
        <taxon>Burkholderiales</taxon>
        <taxon>Comamonadaceae</taxon>
        <taxon>Hylemonella</taxon>
    </lineage>
</organism>
<keyword evidence="1" id="KW-0520">NAD</keyword>
<dbReference type="InterPro" id="IPR036291">
    <property type="entry name" value="NAD(P)-bd_dom_sf"/>
</dbReference>
<accession>A0A4V1A2K1</accession>
<reference evidence="3 4" key="1">
    <citation type="submission" date="2018-07" db="EMBL/GenBank/DDBJ databases">
        <title>Exploring interactions and the metabolic potential of the ultra-small soil bacteria Hylemonella gracilis.</title>
        <authorList>
            <person name="Tyc O."/>
            <person name="Kulkarni P."/>
            <person name="Gawehns F."/>
            <person name="Hundscheid M."/>
            <person name="Zweers H."/>
            <person name="Garbeva P."/>
        </authorList>
    </citation>
    <scope>NUCLEOTIDE SEQUENCE [LARGE SCALE GENOMIC DNA]</scope>
    <source>
        <strain evidence="3 4">NS1</strain>
    </source>
</reference>
<evidence type="ECO:0000313" key="3">
    <source>
        <dbReference type="EMBL" id="QBK06329.1"/>
    </source>
</evidence>
<dbReference type="AlphaFoldDB" id="A0A4V1A2K1"/>
<dbReference type="Gene3D" id="3.40.50.720">
    <property type="entry name" value="NAD(P)-binding Rossmann-like Domain"/>
    <property type="match status" value="1"/>
</dbReference>
<gene>
    <name evidence="3" type="ORF">DW355_02080</name>
</gene>
<dbReference type="EMBL" id="CP031395">
    <property type="protein sequence ID" value="QBK06329.1"/>
    <property type="molecule type" value="Genomic_DNA"/>
</dbReference>
<dbReference type="CDD" id="cd08946">
    <property type="entry name" value="SDR_e"/>
    <property type="match status" value="1"/>
</dbReference>
<evidence type="ECO:0000259" key="2">
    <source>
        <dbReference type="Pfam" id="PF01370"/>
    </source>
</evidence>
<name>A0A4V1A2K1_9BURK</name>